<feature type="compositionally biased region" description="Low complexity" evidence="1">
    <location>
        <begin position="383"/>
        <end position="396"/>
    </location>
</feature>
<dbReference type="Pfam" id="PF13406">
    <property type="entry name" value="SLT_2"/>
    <property type="match status" value="1"/>
</dbReference>
<feature type="compositionally biased region" description="Low complexity" evidence="1">
    <location>
        <begin position="19"/>
        <end position="40"/>
    </location>
</feature>
<evidence type="ECO:0000259" key="3">
    <source>
        <dbReference type="Pfam" id="PF13406"/>
    </source>
</evidence>
<evidence type="ECO:0000313" key="5">
    <source>
        <dbReference type="Proteomes" id="UP001500221"/>
    </source>
</evidence>
<feature type="domain" description="Transglycosylase SLT" evidence="3">
    <location>
        <begin position="175"/>
        <end position="216"/>
    </location>
</feature>
<feature type="compositionally biased region" description="Basic and acidic residues" evidence="1">
    <location>
        <begin position="282"/>
        <end position="291"/>
    </location>
</feature>
<name>A0ABP9Q6T5_9ACTN</name>
<dbReference type="InterPro" id="IPR023346">
    <property type="entry name" value="Lysozyme-like_dom_sf"/>
</dbReference>
<feature type="region of interest" description="Disordered" evidence="1">
    <location>
        <begin position="19"/>
        <end position="50"/>
    </location>
</feature>
<dbReference type="Proteomes" id="UP001500221">
    <property type="component" value="Unassembled WGS sequence"/>
</dbReference>
<dbReference type="CDD" id="cd13399">
    <property type="entry name" value="Slt35-like"/>
    <property type="match status" value="1"/>
</dbReference>
<evidence type="ECO:0000256" key="2">
    <source>
        <dbReference type="SAM" id="SignalP"/>
    </source>
</evidence>
<gene>
    <name evidence="4" type="ORF">GCM10023340_41410</name>
</gene>
<comment type="caution">
    <text evidence="4">The sequence shown here is derived from an EMBL/GenBank/DDBJ whole genome shotgun (WGS) entry which is preliminary data.</text>
</comment>
<dbReference type="SUPFAM" id="SSF53955">
    <property type="entry name" value="Lysozyme-like"/>
    <property type="match status" value="1"/>
</dbReference>
<feature type="signal peptide" evidence="2">
    <location>
        <begin position="1"/>
        <end position="27"/>
    </location>
</feature>
<reference evidence="5" key="1">
    <citation type="journal article" date="2019" name="Int. J. Syst. Evol. Microbiol.">
        <title>The Global Catalogue of Microorganisms (GCM) 10K type strain sequencing project: providing services to taxonomists for standard genome sequencing and annotation.</title>
        <authorList>
            <consortium name="The Broad Institute Genomics Platform"/>
            <consortium name="The Broad Institute Genome Sequencing Center for Infectious Disease"/>
            <person name="Wu L."/>
            <person name="Ma J."/>
        </authorList>
    </citation>
    <scope>NUCLEOTIDE SEQUENCE [LARGE SCALE GENOMIC DNA]</scope>
    <source>
        <strain evidence="5">JCM 18459</strain>
    </source>
</reference>
<evidence type="ECO:0000313" key="4">
    <source>
        <dbReference type="EMBL" id="GAA5155628.1"/>
    </source>
</evidence>
<dbReference type="Gene3D" id="1.10.530.10">
    <property type="match status" value="1"/>
</dbReference>
<accession>A0ABP9Q6T5</accession>
<organism evidence="4 5">
    <name type="scientific">Nocardioides marinquilinus</name>
    <dbReference type="NCBI Taxonomy" id="1210400"/>
    <lineage>
        <taxon>Bacteria</taxon>
        <taxon>Bacillati</taxon>
        <taxon>Actinomycetota</taxon>
        <taxon>Actinomycetes</taxon>
        <taxon>Propionibacteriales</taxon>
        <taxon>Nocardioidaceae</taxon>
        <taxon>Nocardioides</taxon>
    </lineage>
</organism>
<dbReference type="PANTHER" id="PTHR30163">
    <property type="entry name" value="MEMBRANE-BOUND LYTIC MUREIN TRANSGLYCOSYLASE B"/>
    <property type="match status" value="1"/>
</dbReference>
<evidence type="ECO:0000256" key="1">
    <source>
        <dbReference type="SAM" id="MobiDB-lite"/>
    </source>
</evidence>
<dbReference type="PANTHER" id="PTHR30163:SF8">
    <property type="entry name" value="LYTIC MUREIN TRANSGLYCOSYLASE"/>
    <property type="match status" value="1"/>
</dbReference>
<proteinExistence type="predicted"/>
<feature type="chain" id="PRO_5045277251" description="Transglycosylase SLT domain-containing protein" evidence="2">
    <location>
        <begin position="28"/>
        <end position="484"/>
    </location>
</feature>
<keyword evidence="5" id="KW-1185">Reference proteome</keyword>
<sequence>MVPLALVSAAWTAHLSGAGAPAAPATAAPQPAPSATPQAPGVLPGGTDVPALRVDAPASLSTATDRAPAAGDGTFAPVAARTSAVDIPSPALAAYQRAESVINAADPTCGLRWQLVAAIGRVESNHGRFAGSVIAENGTVSPAIYGPRLDGRPGTSLIRDTDGGQYDGDARFDRAVGPMQFIPSTWAVVGVDADNDGVRDPQDVDDAALAAAVYLCSGDDDLGTEAGMRPAVLRYNHSNSYVTTVLGVMQGYLDGDYGTSPEPVLNARTTIDPVDYPARLVPKPEEPKDAAGELAFGPTTSRPAKATGHAGPLGDREGGRDTGQAQPGLDPVESDQPVGEPVDPPVGEEPPTEPPAGETEQPTEQPDPEPAGPTQGGGDAGQPVEPVEPVEQPTAEPVEEPAEPAEPAEPVEPAPASLAYDDAVLYCTDEAGLVDDPAVADDEFDLCVVELADPATLPADGEAGGETPAGTEATALRKEARPEG</sequence>
<dbReference type="InterPro" id="IPR043426">
    <property type="entry name" value="MltB-like"/>
</dbReference>
<feature type="compositionally biased region" description="Basic and acidic residues" evidence="1">
    <location>
        <begin position="475"/>
        <end position="484"/>
    </location>
</feature>
<feature type="region of interest" description="Disordered" evidence="1">
    <location>
        <begin position="456"/>
        <end position="484"/>
    </location>
</feature>
<feature type="compositionally biased region" description="Pro residues" evidence="1">
    <location>
        <begin position="342"/>
        <end position="354"/>
    </location>
</feature>
<keyword evidence="2" id="KW-0732">Signal</keyword>
<dbReference type="EMBL" id="BAABKG010000006">
    <property type="protein sequence ID" value="GAA5155628.1"/>
    <property type="molecule type" value="Genomic_DNA"/>
</dbReference>
<feature type="compositionally biased region" description="Low complexity" evidence="1">
    <location>
        <begin position="465"/>
        <end position="474"/>
    </location>
</feature>
<feature type="compositionally biased region" description="Low complexity" evidence="1">
    <location>
        <begin position="355"/>
        <end position="364"/>
    </location>
</feature>
<dbReference type="InterPro" id="IPR031304">
    <property type="entry name" value="SLT_2"/>
</dbReference>
<feature type="region of interest" description="Disordered" evidence="1">
    <location>
        <begin position="277"/>
        <end position="416"/>
    </location>
</feature>
<protein>
    <recommendedName>
        <fullName evidence="3">Transglycosylase SLT domain-containing protein</fullName>
    </recommendedName>
</protein>